<keyword evidence="1" id="KW-1133">Transmembrane helix</keyword>
<dbReference type="Proteomes" id="UP000010878">
    <property type="component" value="Chromosome"/>
</dbReference>
<keyword evidence="1" id="KW-0812">Transmembrane</keyword>
<accession>L0JVT6</accession>
<dbReference type="eggNOG" id="arCOG10708">
    <property type="taxonomic scope" value="Archaea"/>
</dbReference>
<dbReference type="EMBL" id="CP003929">
    <property type="protein sequence ID" value="AGB35973.1"/>
    <property type="molecule type" value="Genomic_DNA"/>
</dbReference>
<gene>
    <name evidence="2" type="ORF">Natoc_0092</name>
</gene>
<feature type="transmembrane region" description="Helical" evidence="1">
    <location>
        <begin position="29"/>
        <end position="48"/>
    </location>
</feature>
<dbReference type="RefSeq" id="WP_015319431.1">
    <property type="nucleotide sequence ID" value="NC_019974.1"/>
</dbReference>
<keyword evidence="3" id="KW-1185">Reference proteome</keyword>
<proteinExistence type="predicted"/>
<protein>
    <submittedName>
        <fullName evidence="2">Uncharacterized protein</fullName>
    </submittedName>
</protein>
<dbReference type="Pfam" id="PF26047">
    <property type="entry name" value="DUF8015"/>
    <property type="match status" value="1"/>
</dbReference>
<evidence type="ECO:0000256" key="1">
    <source>
        <dbReference type="SAM" id="Phobius"/>
    </source>
</evidence>
<dbReference type="KEGG" id="nou:Natoc_0092"/>
<evidence type="ECO:0000313" key="3">
    <source>
        <dbReference type="Proteomes" id="UP000010878"/>
    </source>
</evidence>
<dbReference type="AlphaFoldDB" id="L0JVT6"/>
<evidence type="ECO:0000313" key="2">
    <source>
        <dbReference type="EMBL" id="AGB35973.1"/>
    </source>
</evidence>
<dbReference type="HOGENOM" id="CLU_2461855_0_0_2"/>
<organism evidence="2 3">
    <name type="scientific">Natronococcus occultus SP4</name>
    <dbReference type="NCBI Taxonomy" id="694430"/>
    <lineage>
        <taxon>Archaea</taxon>
        <taxon>Methanobacteriati</taxon>
        <taxon>Methanobacteriota</taxon>
        <taxon>Stenosarchaea group</taxon>
        <taxon>Halobacteria</taxon>
        <taxon>Halobacteriales</taxon>
        <taxon>Natrialbaceae</taxon>
        <taxon>Natronococcus</taxon>
    </lineage>
</organism>
<dbReference type="OrthoDB" id="170259at2157"/>
<dbReference type="GeneID" id="14404391"/>
<sequence>MHESTIGRPGRDPFDALVDVLAAANRYDLALGGIPIAFVIALVAANVLGISVPYALAAAAIVGVGVIVDVCYLNPPIDQGSTDGPDERSPTN</sequence>
<reference evidence="2 3" key="1">
    <citation type="submission" date="2012-11" db="EMBL/GenBank/DDBJ databases">
        <title>FINISHED of Natronococcus occultus SP4, DSM 3396.</title>
        <authorList>
            <consortium name="DOE Joint Genome Institute"/>
            <person name="Eisen J."/>
            <person name="Huntemann M."/>
            <person name="Wei C.-L."/>
            <person name="Han J."/>
            <person name="Detter J.C."/>
            <person name="Han C."/>
            <person name="Tapia R."/>
            <person name="Chen A."/>
            <person name="Kyrpides N."/>
            <person name="Mavromatis K."/>
            <person name="Markowitz V."/>
            <person name="Szeto E."/>
            <person name="Ivanova N."/>
            <person name="Mikhailova N."/>
            <person name="Ovchinnikova G."/>
            <person name="Pagani I."/>
            <person name="Pati A."/>
            <person name="Goodwin L."/>
            <person name="Nordberg H.P."/>
            <person name="Cantor M.N."/>
            <person name="Hua S.X."/>
            <person name="Woyke T."/>
            <person name="Eisen J."/>
            <person name="Klenk H.-P."/>
            <person name="Klenk H.-P."/>
        </authorList>
    </citation>
    <scope>NUCLEOTIDE SEQUENCE [LARGE SCALE GENOMIC DNA]</scope>
    <source>
        <strain evidence="2 3">SP4</strain>
    </source>
</reference>
<feature type="transmembrane region" description="Helical" evidence="1">
    <location>
        <begin position="54"/>
        <end position="73"/>
    </location>
</feature>
<dbReference type="InterPro" id="IPR058328">
    <property type="entry name" value="DUF8015"/>
</dbReference>
<name>L0JVT6_9EURY</name>
<dbReference type="STRING" id="694430.Natoc_0092"/>
<keyword evidence="1" id="KW-0472">Membrane</keyword>